<evidence type="ECO:0000313" key="6">
    <source>
        <dbReference type="EMBL" id="KAJ8963081.1"/>
    </source>
</evidence>
<accession>A0AAV8ZH67</accession>
<sequence length="401" mass="45893">MEYLDNLFHNPVNIIQIEQELQICYKNIENVILEENMNSPHLVWVDLFQIKRHIIHLIEAVQHKMKTNFSDEIPPKIQLREILAKERQQKLIEGTIQIPKSNGLKDIAGLWEVKKVLKSLIILPTTQPQLFINRKLCNSVLLFGPPGTGKTRLVHALAYEANAVLHSASVSDLVSSLVGQTEKNLQVLFDHVRSSKNSSILFIDEIDGFCRTRSCSEQDHTRRTKTEFLCQLSKMEDDKSMFLICATNCPWDLDTAFLRRFQKRIYIPLPNYIERLELLQLFTKGTELENTADKWDLFVRKTEGFSGSDLSNLVNCALNVPLVELEDTKIWKATPDGFYEPVVNSEDFNVEDIICSQLSDLPYGSVRARPVQLLDLMNSLDNVAATVSPAEIKKYESFISK</sequence>
<dbReference type="EMBL" id="JAPWTK010000001">
    <property type="protein sequence ID" value="KAJ8963081.1"/>
    <property type="molecule type" value="Genomic_DNA"/>
</dbReference>
<dbReference type="GO" id="GO:0007033">
    <property type="term" value="P:vacuole organization"/>
    <property type="evidence" value="ECO:0007669"/>
    <property type="project" value="TreeGrafter"/>
</dbReference>
<dbReference type="Proteomes" id="UP001162162">
    <property type="component" value="Unassembled WGS sequence"/>
</dbReference>
<evidence type="ECO:0000256" key="3">
    <source>
        <dbReference type="ARBA" id="ARBA00022840"/>
    </source>
</evidence>
<dbReference type="PROSITE" id="PS00674">
    <property type="entry name" value="AAA"/>
    <property type="match status" value="1"/>
</dbReference>
<evidence type="ECO:0000259" key="5">
    <source>
        <dbReference type="SMART" id="SM00382"/>
    </source>
</evidence>
<comment type="similarity">
    <text evidence="1 4">Belongs to the AAA ATPase family.</text>
</comment>
<name>A0AAV8ZH67_9CUCU</name>
<dbReference type="GO" id="GO:0005524">
    <property type="term" value="F:ATP binding"/>
    <property type="evidence" value="ECO:0007669"/>
    <property type="project" value="UniProtKB-KW"/>
</dbReference>
<dbReference type="InterPro" id="IPR003960">
    <property type="entry name" value="ATPase_AAA_CS"/>
</dbReference>
<keyword evidence="7" id="KW-1185">Reference proteome</keyword>
<feature type="domain" description="AAA+ ATPase" evidence="5">
    <location>
        <begin position="136"/>
        <end position="271"/>
    </location>
</feature>
<dbReference type="PANTHER" id="PTHR23074:SF72">
    <property type="entry name" value="VACUOLAR PROTEIN SORTING-ASSOCIATED PROTEIN 4B"/>
    <property type="match status" value="1"/>
</dbReference>
<dbReference type="GO" id="GO:0016887">
    <property type="term" value="F:ATP hydrolysis activity"/>
    <property type="evidence" value="ECO:0007669"/>
    <property type="project" value="InterPro"/>
</dbReference>
<dbReference type="SMART" id="SM00382">
    <property type="entry name" value="AAA"/>
    <property type="match status" value="1"/>
</dbReference>
<dbReference type="Pfam" id="PF00004">
    <property type="entry name" value="AAA"/>
    <property type="match status" value="1"/>
</dbReference>
<dbReference type="InterPro" id="IPR050304">
    <property type="entry name" value="MT-severing_AAA_ATPase"/>
</dbReference>
<dbReference type="SUPFAM" id="SSF52540">
    <property type="entry name" value="P-loop containing nucleoside triphosphate hydrolases"/>
    <property type="match status" value="1"/>
</dbReference>
<dbReference type="AlphaFoldDB" id="A0AAV8ZH67"/>
<evidence type="ECO:0000256" key="4">
    <source>
        <dbReference type="RuleBase" id="RU003651"/>
    </source>
</evidence>
<dbReference type="Gene3D" id="1.10.8.60">
    <property type="match status" value="1"/>
</dbReference>
<evidence type="ECO:0000256" key="1">
    <source>
        <dbReference type="ARBA" id="ARBA00006914"/>
    </source>
</evidence>
<keyword evidence="2 4" id="KW-0547">Nucleotide-binding</keyword>
<dbReference type="InterPro" id="IPR015415">
    <property type="entry name" value="Spast_Vps4_C"/>
</dbReference>
<gene>
    <name evidence="6" type="ORF">NQ318_018545</name>
</gene>
<dbReference type="Gene3D" id="3.40.50.300">
    <property type="entry name" value="P-loop containing nucleotide triphosphate hydrolases"/>
    <property type="match status" value="1"/>
</dbReference>
<dbReference type="InterPro" id="IPR003959">
    <property type="entry name" value="ATPase_AAA_core"/>
</dbReference>
<comment type="caution">
    <text evidence="6">The sequence shown here is derived from an EMBL/GenBank/DDBJ whole genome shotgun (WGS) entry which is preliminary data.</text>
</comment>
<organism evidence="6 7">
    <name type="scientific">Aromia moschata</name>
    <dbReference type="NCBI Taxonomy" id="1265417"/>
    <lineage>
        <taxon>Eukaryota</taxon>
        <taxon>Metazoa</taxon>
        <taxon>Ecdysozoa</taxon>
        <taxon>Arthropoda</taxon>
        <taxon>Hexapoda</taxon>
        <taxon>Insecta</taxon>
        <taxon>Pterygota</taxon>
        <taxon>Neoptera</taxon>
        <taxon>Endopterygota</taxon>
        <taxon>Coleoptera</taxon>
        <taxon>Polyphaga</taxon>
        <taxon>Cucujiformia</taxon>
        <taxon>Chrysomeloidea</taxon>
        <taxon>Cerambycidae</taxon>
        <taxon>Cerambycinae</taxon>
        <taxon>Callichromatini</taxon>
        <taxon>Aromia</taxon>
    </lineage>
</organism>
<dbReference type="InterPro" id="IPR027417">
    <property type="entry name" value="P-loop_NTPase"/>
</dbReference>
<keyword evidence="3 4" id="KW-0067">ATP-binding</keyword>
<evidence type="ECO:0000256" key="2">
    <source>
        <dbReference type="ARBA" id="ARBA00022741"/>
    </source>
</evidence>
<evidence type="ECO:0000313" key="7">
    <source>
        <dbReference type="Proteomes" id="UP001162162"/>
    </source>
</evidence>
<reference evidence="6" key="1">
    <citation type="journal article" date="2023" name="Insect Mol. Biol.">
        <title>Genome sequencing provides insights into the evolution of gene families encoding plant cell wall-degrading enzymes in longhorned beetles.</title>
        <authorList>
            <person name="Shin N.R."/>
            <person name="Okamura Y."/>
            <person name="Kirsch R."/>
            <person name="Pauchet Y."/>
        </authorList>
    </citation>
    <scope>NUCLEOTIDE SEQUENCE</scope>
    <source>
        <strain evidence="6">AMC_N1</strain>
    </source>
</reference>
<dbReference type="GO" id="GO:0016197">
    <property type="term" value="P:endosomal transport"/>
    <property type="evidence" value="ECO:0007669"/>
    <property type="project" value="TreeGrafter"/>
</dbReference>
<dbReference type="Pfam" id="PF09336">
    <property type="entry name" value="Vps4_C"/>
    <property type="match status" value="1"/>
</dbReference>
<dbReference type="InterPro" id="IPR003593">
    <property type="entry name" value="AAA+_ATPase"/>
</dbReference>
<dbReference type="PANTHER" id="PTHR23074">
    <property type="entry name" value="AAA DOMAIN-CONTAINING"/>
    <property type="match status" value="1"/>
</dbReference>
<protein>
    <recommendedName>
        <fullName evidence="5">AAA+ ATPase domain-containing protein</fullName>
    </recommendedName>
</protein>
<proteinExistence type="inferred from homology"/>